<accession>A0A8R2H7B5</accession>
<dbReference type="Proteomes" id="UP000007819">
    <property type="component" value="Chromosome A1"/>
</dbReference>
<reference evidence="3" key="2">
    <citation type="submission" date="2022-06" db="UniProtKB">
        <authorList>
            <consortium name="EnsemblMetazoa"/>
        </authorList>
    </citation>
    <scope>IDENTIFICATION</scope>
</reference>
<dbReference type="PANTHER" id="PTHR10686:SF18">
    <property type="entry name" value="IP11787P-RELATED"/>
    <property type="match status" value="1"/>
</dbReference>
<evidence type="ECO:0000256" key="2">
    <source>
        <dbReference type="SAM" id="Phobius"/>
    </source>
</evidence>
<keyword evidence="2" id="KW-0472">Membrane</keyword>
<dbReference type="Pfam" id="PF01770">
    <property type="entry name" value="Folate_carrier"/>
    <property type="match status" value="1"/>
</dbReference>
<keyword evidence="2" id="KW-1133">Transmembrane helix</keyword>
<dbReference type="RefSeq" id="XP_016662195.1">
    <property type="nucleotide sequence ID" value="XM_016806706.1"/>
</dbReference>
<evidence type="ECO:0000313" key="3">
    <source>
        <dbReference type="EnsemblMetazoa" id="XP_016662195.1"/>
    </source>
</evidence>
<protein>
    <submittedName>
        <fullName evidence="3">Uncharacterized protein</fullName>
    </submittedName>
</protein>
<evidence type="ECO:0000256" key="1">
    <source>
        <dbReference type="ARBA" id="ARBA00005773"/>
    </source>
</evidence>
<comment type="similarity">
    <text evidence="1">Belongs to the reduced folate carrier (RFC) transporter (TC 2.A.48) family.</text>
</comment>
<organism evidence="3 4">
    <name type="scientific">Acyrthosiphon pisum</name>
    <name type="common">Pea aphid</name>
    <dbReference type="NCBI Taxonomy" id="7029"/>
    <lineage>
        <taxon>Eukaryota</taxon>
        <taxon>Metazoa</taxon>
        <taxon>Ecdysozoa</taxon>
        <taxon>Arthropoda</taxon>
        <taxon>Hexapoda</taxon>
        <taxon>Insecta</taxon>
        <taxon>Pterygota</taxon>
        <taxon>Neoptera</taxon>
        <taxon>Paraneoptera</taxon>
        <taxon>Hemiptera</taxon>
        <taxon>Sternorrhyncha</taxon>
        <taxon>Aphidomorpha</taxon>
        <taxon>Aphidoidea</taxon>
        <taxon>Aphididae</taxon>
        <taxon>Macrosiphini</taxon>
        <taxon>Acyrthosiphon</taxon>
    </lineage>
</organism>
<dbReference type="EnsemblMetazoa" id="XM_016806706.2">
    <property type="protein sequence ID" value="XP_016662195.1"/>
    <property type="gene ID" value="LOC100568508"/>
</dbReference>
<feature type="transmembrane region" description="Helical" evidence="2">
    <location>
        <begin position="77"/>
        <end position="97"/>
    </location>
</feature>
<reference evidence="4" key="1">
    <citation type="submission" date="2010-06" db="EMBL/GenBank/DDBJ databases">
        <authorList>
            <person name="Jiang H."/>
            <person name="Abraham K."/>
            <person name="Ali S."/>
            <person name="Alsbrooks S.L."/>
            <person name="Anim B.N."/>
            <person name="Anosike U.S."/>
            <person name="Attaway T."/>
            <person name="Bandaranaike D.P."/>
            <person name="Battles P.K."/>
            <person name="Bell S.N."/>
            <person name="Bell A.V."/>
            <person name="Beltran B."/>
            <person name="Bickham C."/>
            <person name="Bustamante Y."/>
            <person name="Caleb T."/>
            <person name="Canada A."/>
            <person name="Cardenas V."/>
            <person name="Carter K."/>
            <person name="Chacko J."/>
            <person name="Chandrabose M.N."/>
            <person name="Chavez D."/>
            <person name="Chavez A."/>
            <person name="Chen L."/>
            <person name="Chu H.-S."/>
            <person name="Claassen K.J."/>
            <person name="Cockrell R."/>
            <person name="Collins M."/>
            <person name="Cooper J.A."/>
            <person name="Cree A."/>
            <person name="Curry S.M."/>
            <person name="Da Y."/>
            <person name="Dao M.D."/>
            <person name="Das B."/>
            <person name="Davila M.-L."/>
            <person name="Davy-Carroll L."/>
            <person name="Denson S."/>
            <person name="Dinh H."/>
            <person name="Ebong V.E."/>
            <person name="Edwards J.R."/>
            <person name="Egan A."/>
            <person name="El-Daye J."/>
            <person name="Escobedo L."/>
            <person name="Fernandez S."/>
            <person name="Fernando P.R."/>
            <person name="Flagg N."/>
            <person name="Forbes L.D."/>
            <person name="Fowler R.G."/>
            <person name="Fu Q."/>
            <person name="Gabisi R.A."/>
            <person name="Ganer J."/>
            <person name="Garbino Pronczuk A."/>
            <person name="Garcia R.M."/>
            <person name="Garner T."/>
            <person name="Garrett T.E."/>
            <person name="Gonzalez D.A."/>
            <person name="Hamid H."/>
            <person name="Hawkins E.S."/>
            <person name="Hirani K."/>
            <person name="Hogues M.E."/>
            <person name="Hollins B."/>
            <person name="Hsiao C.-H."/>
            <person name="Jabil R."/>
            <person name="James M.L."/>
            <person name="Jhangiani S.N."/>
            <person name="Johnson B."/>
            <person name="Johnson Q."/>
            <person name="Joshi V."/>
            <person name="Kalu J.B."/>
            <person name="Kam C."/>
            <person name="Kashfia A."/>
            <person name="Keebler J."/>
            <person name="Kisamo H."/>
            <person name="Kovar C.L."/>
            <person name="Lago L.A."/>
            <person name="Lai C.-Y."/>
            <person name="Laidlaw J."/>
            <person name="Lara F."/>
            <person name="Le T.-K."/>
            <person name="Lee S.L."/>
            <person name="Legall F.H."/>
            <person name="Lemon S.J."/>
            <person name="Lewis L.R."/>
            <person name="Li B."/>
            <person name="Liu Y."/>
            <person name="Liu Y.-S."/>
            <person name="Lopez J."/>
            <person name="Lozado R.J."/>
            <person name="Lu J."/>
            <person name="Madu R.C."/>
            <person name="Maheshwari M."/>
            <person name="Maheshwari R."/>
            <person name="Malloy K."/>
            <person name="Martinez E."/>
            <person name="Mathew T."/>
            <person name="Mercado I.C."/>
            <person name="Mercado C."/>
            <person name="Meyer B."/>
            <person name="Montgomery K."/>
            <person name="Morgan M.B."/>
            <person name="Munidasa M."/>
            <person name="Nazareth L.V."/>
            <person name="Nelson J."/>
            <person name="Ng B.M."/>
            <person name="Nguyen N.B."/>
            <person name="Nguyen P.Q."/>
            <person name="Nguyen T."/>
            <person name="Obregon M."/>
            <person name="Okwuonu G.O."/>
            <person name="Onwere C.G."/>
            <person name="Orozco G."/>
            <person name="Parra A."/>
            <person name="Patel S."/>
            <person name="Patil S."/>
            <person name="Perez A."/>
            <person name="Perez Y."/>
            <person name="Pham C."/>
            <person name="Primus E.L."/>
            <person name="Pu L.-L."/>
            <person name="Puazo M."/>
            <person name="Qin X."/>
            <person name="Quiroz J.B."/>
            <person name="Reese J."/>
            <person name="Richards S."/>
            <person name="Rives C.M."/>
            <person name="Robberts R."/>
            <person name="Ruiz S.J."/>
            <person name="Ruiz M.J."/>
            <person name="Santibanez J."/>
            <person name="Schneider B.W."/>
            <person name="Sisson I."/>
            <person name="Smith M."/>
            <person name="Sodergren E."/>
            <person name="Song X.-Z."/>
            <person name="Song B.B."/>
            <person name="Summersgill H."/>
            <person name="Thelus R."/>
            <person name="Thornton R.D."/>
            <person name="Trejos Z.Y."/>
            <person name="Usmani K."/>
            <person name="Vattathil S."/>
            <person name="Villasana D."/>
            <person name="Walker D.L."/>
            <person name="Wang S."/>
            <person name="Wang K."/>
            <person name="White C.S."/>
            <person name="Williams A.C."/>
            <person name="Williamson J."/>
            <person name="Wilson K."/>
            <person name="Woghiren I.O."/>
            <person name="Woodworth J.R."/>
            <person name="Worley K.C."/>
            <person name="Wright R.A."/>
            <person name="Wu W."/>
            <person name="Young L."/>
            <person name="Zhang L."/>
            <person name="Zhang J."/>
            <person name="Zhu Y."/>
            <person name="Muzny D.M."/>
            <person name="Weinstock G."/>
            <person name="Gibbs R.A."/>
        </authorList>
    </citation>
    <scope>NUCLEOTIDE SEQUENCE [LARGE SCALE GENOMIC DNA]</scope>
    <source>
        <strain evidence="4">LSR1</strain>
    </source>
</reference>
<dbReference type="AlphaFoldDB" id="A0A8R2H7B5"/>
<dbReference type="GO" id="GO:0005886">
    <property type="term" value="C:plasma membrane"/>
    <property type="evidence" value="ECO:0007669"/>
    <property type="project" value="TreeGrafter"/>
</dbReference>
<dbReference type="PANTHER" id="PTHR10686">
    <property type="entry name" value="FOLATE TRANSPORTER"/>
    <property type="match status" value="1"/>
</dbReference>
<keyword evidence="2" id="KW-0812">Transmembrane</keyword>
<evidence type="ECO:0000313" key="4">
    <source>
        <dbReference type="Proteomes" id="UP000007819"/>
    </source>
</evidence>
<dbReference type="OrthoDB" id="18814at2759"/>
<keyword evidence="4" id="KW-1185">Reference proteome</keyword>
<name>A0A8R2H7B5_ACYPI</name>
<dbReference type="InterPro" id="IPR002666">
    <property type="entry name" value="Folate_carrier"/>
</dbReference>
<sequence length="187" mass="21471">MATWENWKTVSLLVCVFTMVREIRPIEPFFTSYLKSMNFTSNQINEEIYAVGTYSCLVLAVVIFLVTDYFRYKPLIIADGIAGIFTYALLLGTPSLFRVQKLRSLRICMPRSTTNNIIKKITSLVKASMLFGRFLSGLIAQTVVSTHLLNEVYLLYISIFSTSHKINTCINIYVILELFTLIEWPIR</sequence>
<dbReference type="GeneID" id="100568508"/>
<dbReference type="GO" id="GO:0090482">
    <property type="term" value="F:vitamin transmembrane transporter activity"/>
    <property type="evidence" value="ECO:0007669"/>
    <property type="project" value="InterPro"/>
</dbReference>
<proteinExistence type="inferred from homology"/>
<feature type="transmembrane region" description="Helical" evidence="2">
    <location>
        <begin position="49"/>
        <end position="70"/>
    </location>
</feature>